<evidence type="ECO:0000256" key="1">
    <source>
        <dbReference type="SAM" id="SignalP"/>
    </source>
</evidence>
<dbReference type="AlphaFoldDB" id="A0A5J4YZH2"/>
<feature type="signal peptide" evidence="1">
    <location>
        <begin position="1"/>
        <end position="21"/>
    </location>
</feature>
<reference evidence="3" key="1">
    <citation type="journal article" date="2019" name="Nat. Commun.">
        <title>Expansion of phycobilisome linker gene families in mesophilic red algae.</title>
        <authorList>
            <person name="Lee J."/>
            <person name="Kim D."/>
            <person name="Bhattacharya D."/>
            <person name="Yoon H.S."/>
        </authorList>
    </citation>
    <scope>NUCLEOTIDE SEQUENCE [LARGE SCALE GENOMIC DNA]</scope>
    <source>
        <strain evidence="3">CCMP 1328</strain>
    </source>
</reference>
<dbReference type="Proteomes" id="UP000324585">
    <property type="component" value="Unassembled WGS sequence"/>
</dbReference>
<evidence type="ECO:0000313" key="2">
    <source>
        <dbReference type="EMBL" id="KAA8496478.1"/>
    </source>
</evidence>
<evidence type="ECO:0000313" key="3">
    <source>
        <dbReference type="Proteomes" id="UP000324585"/>
    </source>
</evidence>
<keyword evidence="1" id="KW-0732">Signal</keyword>
<proteinExistence type="predicted"/>
<protein>
    <recommendedName>
        <fullName evidence="4">Secreted protein</fullName>
    </recommendedName>
</protein>
<gene>
    <name evidence="2" type="ORF">FVE85_0207</name>
</gene>
<organism evidence="2 3">
    <name type="scientific">Porphyridium purpureum</name>
    <name type="common">Red alga</name>
    <name type="synonym">Porphyridium cruentum</name>
    <dbReference type="NCBI Taxonomy" id="35688"/>
    <lineage>
        <taxon>Eukaryota</taxon>
        <taxon>Rhodophyta</taxon>
        <taxon>Bangiophyceae</taxon>
        <taxon>Porphyridiales</taxon>
        <taxon>Porphyridiaceae</taxon>
        <taxon>Porphyridium</taxon>
    </lineage>
</organism>
<evidence type="ECO:0008006" key="4">
    <source>
        <dbReference type="Google" id="ProtNLM"/>
    </source>
</evidence>
<name>A0A5J4YZH2_PORPP</name>
<sequence>MWVFLATTSAIWFLLKSRVQSCSSALSTSRMQKRKLLFDQASYLEVLQTSFANVRKSRRQTNKSIRCSTRDAGAIWCSSHAVETSGPSYIVALGIVSPSAWFSRLAISLEVRYRCEFMSNFLIQEEALDCKSAFVASSGTFAKRMQDGFHGIGYVLSFRCTTASCRICRQRIRKRVGTLSQTYACYLGHSAENTDRTPAALRSQLTGTSVCFSEPAAATTSHKDARNGVRAKVPRLKGKLAARIEPFGLQN</sequence>
<dbReference type="EMBL" id="VRMN01000002">
    <property type="protein sequence ID" value="KAA8496478.1"/>
    <property type="molecule type" value="Genomic_DNA"/>
</dbReference>
<accession>A0A5J4YZH2</accession>
<keyword evidence="3" id="KW-1185">Reference proteome</keyword>
<feature type="chain" id="PRO_5023850738" description="Secreted protein" evidence="1">
    <location>
        <begin position="22"/>
        <end position="251"/>
    </location>
</feature>
<comment type="caution">
    <text evidence="2">The sequence shown here is derived from an EMBL/GenBank/DDBJ whole genome shotgun (WGS) entry which is preliminary data.</text>
</comment>